<evidence type="ECO:0000256" key="8">
    <source>
        <dbReference type="ARBA" id="ARBA00022741"/>
    </source>
</evidence>
<sequence length="589" mass="65825">MESSTSQTILTPSTTTNSTQNSIARSTPTIATTDRTSGPDEEKSSPPRYQLDGDGSEVEDLHNYVPGGYHPVAIGDVLGDGGRFRVVHKLGFGGYATVWLCHDKVFKKWRAVKIMQADSSKPDCADLKALELFAGIDVKVLASNHIQLALEHFWIDGPNGRHLCFVLPFLGPNLTYIFGGYGHVPELMKDICFQLIEAMRFIHSLDLCHGDFRTDNILLRLADGVDNWEEEAIMKMLGQPELVLVRRTDGLGPEPEPGVPAYLVESAHVAHGSGTCSTEIAVIDFGVSYCVAEPPADKGTGIPMASAAPEEVLELYDSLGFHTDVWALGVAIARVRLGYTPFANEHDGFLDGVEKLECVMGPMPNPYRTVWKSWNGIFVNCRNDAGEPLEDDSWKDESVFATLDTKRYEETQRNRIGEGRPGHFLHYRMHHPNMMCISKQDAKNIAAQAAANPRVLPAYDWEAEDPRVEDEVNYMMDKPEIAQMFDLLMRIFKWHPKQRATLDQIANHEWFGDRNRRRQIGAPSAPKCTNNGFSKIWRSHVSLARRMSMGIRKGTFKMKRRLGWFAGTIGTILTGAFNTVNRRMGCLGR</sequence>
<dbReference type="SMART" id="SM00220">
    <property type="entry name" value="S_TKc"/>
    <property type="match status" value="1"/>
</dbReference>
<evidence type="ECO:0000256" key="11">
    <source>
        <dbReference type="ARBA" id="ARBA00030980"/>
    </source>
</evidence>
<evidence type="ECO:0000256" key="13">
    <source>
        <dbReference type="ARBA" id="ARBA00047899"/>
    </source>
</evidence>
<evidence type="ECO:0000256" key="16">
    <source>
        <dbReference type="SAM" id="MobiDB-lite"/>
    </source>
</evidence>
<evidence type="ECO:0000256" key="4">
    <source>
        <dbReference type="ARBA" id="ARBA00013948"/>
    </source>
</evidence>
<keyword evidence="17" id="KW-0472">Membrane</keyword>
<dbReference type="EC" id="2.7.11.1" evidence="3"/>
<reference evidence="19" key="2">
    <citation type="submission" date="2023-05" db="EMBL/GenBank/DDBJ databases">
        <authorList>
            <consortium name="Lawrence Berkeley National Laboratory"/>
            <person name="Steindorff A."/>
            <person name="Hensen N."/>
            <person name="Bonometti L."/>
            <person name="Westerberg I."/>
            <person name="Brannstrom I.O."/>
            <person name="Guillou S."/>
            <person name="Cros-Aarteil S."/>
            <person name="Calhoun S."/>
            <person name="Haridas S."/>
            <person name="Kuo A."/>
            <person name="Mondo S."/>
            <person name="Pangilinan J."/>
            <person name="Riley R."/>
            <person name="Labutti K."/>
            <person name="Andreopoulos B."/>
            <person name="Lipzen A."/>
            <person name="Chen C."/>
            <person name="Yanf M."/>
            <person name="Daum C."/>
            <person name="Ng V."/>
            <person name="Clum A."/>
            <person name="Ohm R."/>
            <person name="Martin F."/>
            <person name="Silar P."/>
            <person name="Natvig D."/>
            <person name="Lalanne C."/>
            <person name="Gautier V."/>
            <person name="Ament-Velasquez S.L."/>
            <person name="Kruys A."/>
            <person name="Hutchinson M.I."/>
            <person name="Powell A.J."/>
            <person name="Barry K."/>
            <person name="Miller A.N."/>
            <person name="Grigoriev I.V."/>
            <person name="Debuchy R."/>
            <person name="Gladieux P."/>
            <person name="Thoren M.H."/>
            <person name="Johannesson H."/>
        </authorList>
    </citation>
    <scope>NUCLEOTIDE SEQUENCE</scope>
    <source>
        <strain evidence="19">CBS 532.94</strain>
    </source>
</reference>
<dbReference type="EMBL" id="MU860169">
    <property type="protein sequence ID" value="KAK4236837.1"/>
    <property type="molecule type" value="Genomic_DNA"/>
</dbReference>
<evidence type="ECO:0000256" key="12">
    <source>
        <dbReference type="ARBA" id="ARBA00033194"/>
    </source>
</evidence>
<evidence type="ECO:0000256" key="3">
    <source>
        <dbReference type="ARBA" id="ARBA00012513"/>
    </source>
</evidence>
<dbReference type="PANTHER" id="PTHR47634">
    <property type="entry name" value="PROTEIN KINASE DOMAIN-CONTAINING PROTEIN-RELATED"/>
    <property type="match status" value="1"/>
</dbReference>
<keyword evidence="6" id="KW-0723">Serine/threonine-protein kinase</keyword>
<feature type="compositionally biased region" description="Polar residues" evidence="16">
    <location>
        <begin position="24"/>
        <end position="36"/>
    </location>
</feature>
<evidence type="ECO:0000256" key="9">
    <source>
        <dbReference type="ARBA" id="ARBA00022777"/>
    </source>
</evidence>
<accession>A0AAN7H9S1</accession>
<dbReference type="Pfam" id="PF00069">
    <property type="entry name" value="Pkinase"/>
    <property type="match status" value="2"/>
</dbReference>
<dbReference type="Proteomes" id="UP001303760">
    <property type="component" value="Unassembled WGS sequence"/>
</dbReference>
<evidence type="ECO:0000256" key="14">
    <source>
        <dbReference type="ARBA" id="ARBA00048679"/>
    </source>
</evidence>
<name>A0AAN7H9S1_9PEZI</name>
<dbReference type="GO" id="GO:0004674">
    <property type="term" value="F:protein serine/threonine kinase activity"/>
    <property type="evidence" value="ECO:0007669"/>
    <property type="project" value="UniProtKB-KW"/>
</dbReference>
<dbReference type="PANTHER" id="PTHR47634:SF9">
    <property type="entry name" value="PROTEIN KINASE DOMAIN-CONTAINING PROTEIN-RELATED"/>
    <property type="match status" value="1"/>
</dbReference>
<proteinExistence type="predicted"/>
<comment type="catalytic activity">
    <reaction evidence="14">
        <text>L-seryl-[protein] + ATP = O-phospho-L-seryl-[protein] + ADP + H(+)</text>
        <dbReference type="Rhea" id="RHEA:17989"/>
        <dbReference type="Rhea" id="RHEA-COMP:9863"/>
        <dbReference type="Rhea" id="RHEA-COMP:11604"/>
        <dbReference type="ChEBI" id="CHEBI:15378"/>
        <dbReference type="ChEBI" id="CHEBI:29999"/>
        <dbReference type="ChEBI" id="CHEBI:30616"/>
        <dbReference type="ChEBI" id="CHEBI:83421"/>
        <dbReference type="ChEBI" id="CHEBI:456216"/>
        <dbReference type="EC" id="2.7.11.1"/>
    </reaction>
</comment>
<keyword evidence="7" id="KW-0808">Transferase</keyword>
<dbReference type="Gene3D" id="1.10.510.10">
    <property type="entry name" value="Transferase(Phosphotransferase) domain 1"/>
    <property type="match status" value="1"/>
</dbReference>
<dbReference type="InterPro" id="IPR000719">
    <property type="entry name" value="Prot_kinase_dom"/>
</dbReference>
<comment type="function">
    <text evidence="1">Component of the EKC/KEOPS complex that is required for the formation of a threonylcarbamoyl group on adenosine at position 37 (t(6)A37) in tRNAs that read codons beginning with adenine. The complex is probably involved in the transfer of the threonylcarbamoyl moiety of threonylcarbamoyl-AMP (TC-AMP) to the N6 group of A37. BUD32 has ATPase activity in the context of the EKC/KEOPS complex and likely plays a supporting role to the catalytic subunit KAE1. The EKC/KEOPS complex also promotes both telomere uncapping and telomere elongation. The complex is required for efficient recruitment of transcriptional coactivators.</text>
</comment>
<feature type="region of interest" description="Disordered" evidence="16">
    <location>
        <begin position="1"/>
        <end position="57"/>
    </location>
</feature>
<dbReference type="Gene3D" id="3.30.200.20">
    <property type="entry name" value="Phosphorylase Kinase, domain 1"/>
    <property type="match status" value="1"/>
</dbReference>
<evidence type="ECO:0000256" key="6">
    <source>
        <dbReference type="ARBA" id="ARBA00022527"/>
    </source>
</evidence>
<keyword evidence="10 15" id="KW-0067">ATP-binding</keyword>
<comment type="subunit">
    <text evidence="2">Component of the EKC/KEOPS complex composed of at least BUD32, CGI121, GON7, KAE1 and PCC1; the whole complex dimerizes.</text>
</comment>
<evidence type="ECO:0000256" key="15">
    <source>
        <dbReference type="PROSITE-ProRule" id="PRU10141"/>
    </source>
</evidence>
<evidence type="ECO:0000256" key="1">
    <source>
        <dbReference type="ARBA" id="ARBA00003747"/>
    </source>
</evidence>
<dbReference type="GO" id="GO:0005524">
    <property type="term" value="F:ATP binding"/>
    <property type="evidence" value="ECO:0007669"/>
    <property type="project" value="UniProtKB-UniRule"/>
</dbReference>
<dbReference type="InterPro" id="IPR051334">
    <property type="entry name" value="SRPK"/>
</dbReference>
<dbReference type="InterPro" id="IPR017441">
    <property type="entry name" value="Protein_kinase_ATP_BS"/>
</dbReference>
<organism evidence="19 20">
    <name type="scientific">Achaetomium macrosporum</name>
    <dbReference type="NCBI Taxonomy" id="79813"/>
    <lineage>
        <taxon>Eukaryota</taxon>
        <taxon>Fungi</taxon>
        <taxon>Dikarya</taxon>
        <taxon>Ascomycota</taxon>
        <taxon>Pezizomycotina</taxon>
        <taxon>Sordariomycetes</taxon>
        <taxon>Sordariomycetidae</taxon>
        <taxon>Sordariales</taxon>
        <taxon>Chaetomiaceae</taxon>
        <taxon>Achaetomium</taxon>
    </lineage>
</organism>
<feature type="domain" description="Protein kinase" evidence="18">
    <location>
        <begin position="84"/>
        <end position="511"/>
    </location>
</feature>
<keyword evidence="17" id="KW-0812">Transmembrane</keyword>
<gene>
    <name evidence="19" type="ORF">C8A03DRAFT_35221</name>
</gene>
<evidence type="ECO:0000259" key="18">
    <source>
        <dbReference type="PROSITE" id="PS50011"/>
    </source>
</evidence>
<evidence type="ECO:0000256" key="17">
    <source>
        <dbReference type="SAM" id="Phobius"/>
    </source>
</evidence>
<evidence type="ECO:0000256" key="7">
    <source>
        <dbReference type="ARBA" id="ARBA00022679"/>
    </source>
</evidence>
<comment type="catalytic activity">
    <reaction evidence="13">
        <text>L-threonyl-[protein] + ATP = O-phospho-L-threonyl-[protein] + ADP + H(+)</text>
        <dbReference type="Rhea" id="RHEA:46608"/>
        <dbReference type="Rhea" id="RHEA-COMP:11060"/>
        <dbReference type="Rhea" id="RHEA-COMP:11605"/>
        <dbReference type="ChEBI" id="CHEBI:15378"/>
        <dbReference type="ChEBI" id="CHEBI:30013"/>
        <dbReference type="ChEBI" id="CHEBI:30616"/>
        <dbReference type="ChEBI" id="CHEBI:61977"/>
        <dbReference type="ChEBI" id="CHEBI:456216"/>
        <dbReference type="EC" id="2.7.11.1"/>
    </reaction>
</comment>
<evidence type="ECO:0000313" key="19">
    <source>
        <dbReference type="EMBL" id="KAK4236837.1"/>
    </source>
</evidence>
<dbReference type="PROSITE" id="PS00107">
    <property type="entry name" value="PROTEIN_KINASE_ATP"/>
    <property type="match status" value="1"/>
</dbReference>
<keyword evidence="20" id="KW-1185">Reference proteome</keyword>
<dbReference type="AlphaFoldDB" id="A0AAN7H9S1"/>
<reference evidence="19" key="1">
    <citation type="journal article" date="2023" name="Mol. Phylogenet. Evol.">
        <title>Genome-scale phylogeny and comparative genomics of the fungal order Sordariales.</title>
        <authorList>
            <person name="Hensen N."/>
            <person name="Bonometti L."/>
            <person name="Westerberg I."/>
            <person name="Brannstrom I.O."/>
            <person name="Guillou S."/>
            <person name="Cros-Aarteil S."/>
            <person name="Calhoun S."/>
            <person name="Haridas S."/>
            <person name="Kuo A."/>
            <person name="Mondo S."/>
            <person name="Pangilinan J."/>
            <person name="Riley R."/>
            <person name="LaButti K."/>
            <person name="Andreopoulos B."/>
            <person name="Lipzen A."/>
            <person name="Chen C."/>
            <person name="Yan M."/>
            <person name="Daum C."/>
            <person name="Ng V."/>
            <person name="Clum A."/>
            <person name="Steindorff A."/>
            <person name="Ohm R.A."/>
            <person name="Martin F."/>
            <person name="Silar P."/>
            <person name="Natvig D.O."/>
            <person name="Lalanne C."/>
            <person name="Gautier V."/>
            <person name="Ament-Velasquez S.L."/>
            <person name="Kruys A."/>
            <person name="Hutchinson M.I."/>
            <person name="Powell A.J."/>
            <person name="Barry K."/>
            <person name="Miller A.N."/>
            <person name="Grigoriev I.V."/>
            <person name="Debuchy R."/>
            <person name="Gladieux P."/>
            <person name="Hiltunen Thoren M."/>
            <person name="Johannesson H."/>
        </authorList>
    </citation>
    <scope>NUCLEOTIDE SEQUENCE</scope>
    <source>
        <strain evidence="19">CBS 532.94</strain>
    </source>
</reference>
<dbReference type="PROSITE" id="PS00109">
    <property type="entry name" value="PROTEIN_KINASE_TYR"/>
    <property type="match status" value="1"/>
</dbReference>
<keyword evidence="8 15" id="KW-0547">Nucleotide-binding</keyword>
<evidence type="ECO:0000313" key="20">
    <source>
        <dbReference type="Proteomes" id="UP001303760"/>
    </source>
</evidence>
<feature type="compositionally biased region" description="Low complexity" evidence="16">
    <location>
        <begin position="1"/>
        <end position="23"/>
    </location>
</feature>
<dbReference type="GO" id="GO:0000245">
    <property type="term" value="P:spliceosomal complex assembly"/>
    <property type="evidence" value="ECO:0007669"/>
    <property type="project" value="TreeGrafter"/>
</dbReference>
<evidence type="ECO:0000256" key="10">
    <source>
        <dbReference type="ARBA" id="ARBA00022840"/>
    </source>
</evidence>
<comment type="caution">
    <text evidence="19">The sequence shown here is derived from an EMBL/GenBank/DDBJ whole genome shotgun (WGS) entry which is preliminary data.</text>
</comment>
<feature type="binding site" evidence="15">
    <location>
        <position position="113"/>
    </location>
    <ligand>
        <name>ATP</name>
        <dbReference type="ChEBI" id="CHEBI:30616"/>
    </ligand>
</feature>
<dbReference type="InterPro" id="IPR008266">
    <property type="entry name" value="Tyr_kinase_AS"/>
</dbReference>
<feature type="transmembrane region" description="Helical" evidence="17">
    <location>
        <begin position="562"/>
        <end position="580"/>
    </location>
</feature>
<evidence type="ECO:0000256" key="2">
    <source>
        <dbReference type="ARBA" id="ARBA00011534"/>
    </source>
</evidence>
<dbReference type="InterPro" id="IPR011009">
    <property type="entry name" value="Kinase-like_dom_sf"/>
</dbReference>
<protein>
    <recommendedName>
        <fullName evidence="5">EKC/KEOPS complex subunit BUD32</fullName>
        <ecNumber evidence="3">2.7.11.1</ecNumber>
    </recommendedName>
    <alternativeName>
        <fullName evidence="11 12">Atypical Serine/threonine protein kinase BUD32</fullName>
    </alternativeName>
    <alternativeName>
        <fullName evidence="4">EKC/KEOPS complex subunit bud32</fullName>
    </alternativeName>
</protein>
<dbReference type="PROSITE" id="PS50011">
    <property type="entry name" value="PROTEIN_KINASE_DOM"/>
    <property type="match status" value="1"/>
</dbReference>
<keyword evidence="9 19" id="KW-0418">Kinase</keyword>
<dbReference type="GO" id="GO:0050684">
    <property type="term" value="P:regulation of mRNA processing"/>
    <property type="evidence" value="ECO:0007669"/>
    <property type="project" value="TreeGrafter"/>
</dbReference>
<evidence type="ECO:0000256" key="5">
    <source>
        <dbReference type="ARBA" id="ARBA00019973"/>
    </source>
</evidence>
<keyword evidence="17" id="KW-1133">Transmembrane helix</keyword>
<dbReference type="SUPFAM" id="SSF56112">
    <property type="entry name" value="Protein kinase-like (PK-like)"/>
    <property type="match status" value="1"/>
</dbReference>